<dbReference type="InterPro" id="IPR013783">
    <property type="entry name" value="Ig-like_fold"/>
</dbReference>
<keyword evidence="4" id="KW-0393">Immunoglobulin domain</keyword>
<dbReference type="PANTHER" id="PTHR19367:SF36">
    <property type="entry name" value="T CELL RECEPTOR ALPHA VARIABLE 9-1"/>
    <property type="match status" value="1"/>
</dbReference>
<dbReference type="InterPro" id="IPR036179">
    <property type="entry name" value="Ig-like_dom_sf"/>
</dbReference>
<dbReference type="InterPro" id="IPR007110">
    <property type="entry name" value="Ig-like_dom"/>
</dbReference>
<keyword evidence="2" id="KW-1064">Adaptive immunity</keyword>
<dbReference type="GO" id="GO:0042101">
    <property type="term" value="C:T cell receptor complex"/>
    <property type="evidence" value="ECO:0007669"/>
    <property type="project" value="UniProtKB-KW"/>
</dbReference>
<evidence type="ECO:0000313" key="8">
    <source>
        <dbReference type="Proteomes" id="UP000694725"/>
    </source>
</evidence>
<dbReference type="SMART" id="SM00409">
    <property type="entry name" value="IG"/>
    <property type="match status" value="1"/>
</dbReference>
<dbReference type="Proteomes" id="UP000694725">
    <property type="component" value="Unplaced"/>
</dbReference>
<dbReference type="PROSITE" id="PS50835">
    <property type="entry name" value="IG_LIKE"/>
    <property type="match status" value="1"/>
</dbReference>
<keyword evidence="3" id="KW-0675">Receptor</keyword>
<dbReference type="Pfam" id="PF07686">
    <property type="entry name" value="V-set"/>
    <property type="match status" value="1"/>
</dbReference>
<accession>A0A8D2AD49</accession>
<dbReference type="SUPFAM" id="SSF48726">
    <property type="entry name" value="Immunoglobulin"/>
    <property type="match status" value="1"/>
</dbReference>
<organism evidence="7 8">
    <name type="scientific">Sus scrofa</name>
    <name type="common">Pig</name>
    <dbReference type="NCBI Taxonomy" id="9823"/>
    <lineage>
        <taxon>Eukaryota</taxon>
        <taxon>Metazoa</taxon>
        <taxon>Chordata</taxon>
        <taxon>Craniata</taxon>
        <taxon>Vertebrata</taxon>
        <taxon>Euteleostomi</taxon>
        <taxon>Mammalia</taxon>
        <taxon>Eutheria</taxon>
        <taxon>Laurasiatheria</taxon>
        <taxon>Artiodactyla</taxon>
        <taxon>Suina</taxon>
        <taxon>Suidae</taxon>
        <taxon>Sus</taxon>
    </lineage>
</organism>
<dbReference type="InterPro" id="IPR051287">
    <property type="entry name" value="TCR_variable_region"/>
</dbReference>
<evidence type="ECO:0000256" key="4">
    <source>
        <dbReference type="ARBA" id="ARBA00023319"/>
    </source>
</evidence>
<evidence type="ECO:0000256" key="3">
    <source>
        <dbReference type="ARBA" id="ARBA00023170"/>
    </source>
</evidence>
<name>A0A8D2AD49_PIG</name>
<evidence type="ECO:0000256" key="1">
    <source>
        <dbReference type="ARBA" id="ARBA00022729"/>
    </source>
</evidence>
<dbReference type="AlphaFoldDB" id="A0A8D2AD49"/>
<dbReference type="SMART" id="SM00406">
    <property type="entry name" value="IGv"/>
    <property type="match status" value="1"/>
</dbReference>
<evidence type="ECO:0000256" key="2">
    <source>
        <dbReference type="ARBA" id="ARBA00023130"/>
    </source>
</evidence>
<keyword evidence="5" id="KW-0391">Immunity</keyword>
<keyword evidence="1" id="KW-0732">Signal</keyword>
<keyword evidence="5" id="KW-1279">T cell receptor</keyword>
<sequence length="141" mass="15685">MLAASECSISPTRGCLFLRYTNGDSVTQIEGQMTLIEGDSLTVNCSYETTQYPALFWYVQYPEEGPQLLLRASKVNDKRSNKGFEATYNQENTSFHLKKALVQDSDSALYYCALEDTVTGSELSYATGTAIKKKKYKISSG</sequence>
<proteinExistence type="predicted"/>
<reference evidence="7" key="1">
    <citation type="submission" date="2025-08" db="UniProtKB">
        <authorList>
            <consortium name="Ensembl"/>
        </authorList>
    </citation>
    <scope>IDENTIFICATION</scope>
</reference>
<dbReference type="InterPro" id="IPR003599">
    <property type="entry name" value="Ig_sub"/>
</dbReference>
<dbReference type="PANTHER" id="PTHR19367">
    <property type="entry name" value="T-CELL RECEPTOR ALPHA CHAIN V REGION"/>
    <property type="match status" value="1"/>
</dbReference>
<feature type="domain" description="Ig-like" evidence="6">
    <location>
        <begin position="24"/>
        <end position="124"/>
    </location>
</feature>
<dbReference type="GO" id="GO:0002250">
    <property type="term" value="P:adaptive immune response"/>
    <property type="evidence" value="ECO:0007669"/>
    <property type="project" value="UniProtKB-KW"/>
</dbReference>
<protein>
    <recommendedName>
        <fullName evidence="6">Ig-like domain-containing protein</fullName>
    </recommendedName>
</protein>
<dbReference type="Gene3D" id="2.60.40.10">
    <property type="entry name" value="Immunoglobulins"/>
    <property type="match status" value="1"/>
</dbReference>
<evidence type="ECO:0000256" key="5">
    <source>
        <dbReference type="ARBA" id="ARBA00043266"/>
    </source>
</evidence>
<evidence type="ECO:0000313" key="7">
    <source>
        <dbReference type="Ensembl" id="ENSSSCP00065049212.1"/>
    </source>
</evidence>
<evidence type="ECO:0000259" key="6">
    <source>
        <dbReference type="PROSITE" id="PS50835"/>
    </source>
</evidence>
<dbReference type="Ensembl" id="ENSSSCT00065109511.1">
    <property type="protein sequence ID" value="ENSSSCP00065049212.1"/>
    <property type="gene ID" value="ENSSSCG00065078869.1"/>
</dbReference>
<dbReference type="InterPro" id="IPR013106">
    <property type="entry name" value="Ig_V-set"/>
</dbReference>